<evidence type="ECO:0000259" key="7">
    <source>
        <dbReference type="SMART" id="SM00645"/>
    </source>
</evidence>
<evidence type="ECO:0000256" key="6">
    <source>
        <dbReference type="SAM" id="SignalP"/>
    </source>
</evidence>
<keyword evidence="3" id="KW-0378">Hydrolase</keyword>
<dbReference type="PROSITE" id="PS00639">
    <property type="entry name" value="THIOL_PROTEASE_HIS"/>
    <property type="match status" value="1"/>
</dbReference>
<dbReference type="InterPro" id="IPR038765">
    <property type="entry name" value="Papain-like_cys_pep_sf"/>
</dbReference>
<feature type="domain" description="Cathepsin propeptide inhibitor" evidence="8">
    <location>
        <begin position="26"/>
        <end position="86"/>
    </location>
</feature>
<dbReference type="SMART" id="SM00848">
    <property type="entry name" value="Inhibitor_I29"/>
    <property type="match status" value="1"/>
</dbReference>
<dbReference type="GO" id="GO:0008234">
    <property type="term" value="F:cysteine-type peptidase activity"/>
    <property type="evidence" value="ECO:0007669"/>
    <property type="project" value="UniProtKB-KW"/>
</dbReference>
<sequence>MKGFVLIGLLIVAVNASLIEKHQALFETFKVENGKSYRNQVEEVQRFNIFRANVLEIEQHNALYEQGLVSYKKAINQFTDLTQEEFKAYLGLHVKPVLNNTIQYELKGLEVPTSVDWRSAGQVTGVKNQGSCGSCWSFALTGSTEGAYYRKHKQLVSLSEQQLVDCSTSINYGCNGGFLDATFPYIEQYGLQTESSYPYTGVDGSCKYDSSKVVTKISNYVSLHGSESKVLEPVGSIGPVAITMDASYLSSYSSGIYAANKCTTTNLNHAVLVVGYGSQNGQNYWIVKNSWGSGWGEQGYFRLLRGSNECGCAQDPVYPNIN</sequence>
<feature type="chain" id="PRO_5018687687" evidence="6">
    <location>
        <begin position="17"/>
        <end position="322"/>
    </location>
</feature>
<feature type="signal peptide" evidence="6">
    <location>
        <begin position="1"/>
        <end position="16"/>
    </location>
</feature>
<dbReference type="PROSITE" id="PS00640">
    <property type="entry name" value="THIOL_PROTEASE_ASN"/>
    <property type="match status" value="1"/>
</dbReference>
<dbReference type="InterPro" id="IPR025660">
    <property type="entry name" value="Pept_his_AS"/>
</dbReference>
<dbReference type="InterPro" id="IPR013201">
    <property type="entry name" value="Prot_inhib_I29"/>
</dbReference>
<evidence type="ECO:0000313" key="9">
    <source>
        <dbReference type="EMBL" id="AAR02406.1"/>
    </source>
</evidence>
<dbReference type="CDD" id="cd02248">
    <property type="entry name" value="Peptidase_C1A"/>
    <property type="match status" value="1"/>
</dbReference>
<dbReference type="SMART" id="SM00645">
    <property type="entry name" value="Pept_C1"/>
    <property type="match status" value="1"/>
</dbReference>
<keyword evidence="4" id="KW-0788">Thiol protease</keyword>
<dbReference type="Pfam" id="PF00112">
    <property type="entry name" value="Peptidase_C1"/>
    <property type="match status" value="1"/>
</dbReference>
<dbReference type="FunFam" id="3.90.70.10:FF:000006">
    <property type="entry name" value="Cathepsin S"/>
    <property type="match status" value="1"/>
</dbReference>
<evidence type="ECO:0000256" key="1">
    <source>
        <dbReference type="ARBA" id="ARBA00008455"/>
    </source>
</evidence>
<dbReference type="EMBL" id="AY336947">
    <property type="protein sequence ID" value="AAR02406.1"/>
    <property type="molecule type" value="mRNA"/>
</dbReference>
<dbReference type="MEROPS" id="C01.044"/>
<reference evidence="9" key="2">
    <citation type="journal article" date="2004" name="Biosci. Biotechnol. Biochem.">
        <title>Molecular cloning of a cysteine proteinase cDNA from the cotton boll weevil Anthonomus grandis (Coleoptera: Curculionidae).</title>
        <authorList>
            <person name="De Oliveira Neto O.B."/>
            <person name="Batista J.A."/>
            <person name="Rigden D.J."/>
            <person name="Franco O.L."/>
            <person name="Fragoso R.R."/>
            <person name="Monteiro A.C."/>
            <person name="Monnerat R.G."/>
            <person name="Grossi-De-Sa M.F."/>
        </authorList>
    </citation>
    <scope>NUCLEOTIDE SEQUENCE</scope>
</reference>
<comment type="similarity">
    <text evidence="1">Belongs to the peptidase C1 family.</text>
</comment>
<organism evidence="9">
    <name type="scientific">Anthonomus grandis</name>
    <name type="common">Mexican cotton boll weevil</name>
    <name type="synonym">Anthonomus thurberiae</name>
    <dbReference type="NCBI Taxonomy" id="7044"/>
    <lineage>
        <taxon>Eukaryota</taxon>
        <taxon>Metazoa</taxon>
        <taxon>Ecdysozoa</taxon>
        <taxon>Arthropoda</taxon>
        <taxon>Hexapoda</taxon>
        <taxon>Insecta</taxon>
        <taxon>Pterygota</taxon>
        <taxon>Neoptera</taxon>
        <taxon>Endopterygota</taxon>
        <taxon>Coleoptera</taxon>
        <taxon>Polyphaga</taxon>
        <taxon>Cucujiformia</taxon>
        <taxon>Curculionidae</taxon>
        <taxon>Curculioninae</taxon>
        <taxon>Anthonomini</taxon>
        <taxon>Anthonomus</taxon>
    </lineage>
</organism>
<feature type="domain" description="Peptidase C1A papain C-terminal" evidence="7">
    <location>
        <begin position="111"/>
        <end position="320"/>
    </location>
</feature>
<protein>
    <submittedName>
        <fullName evidence="9">Cysteine proteinase</fullName>
    </submittedName>
</protein>
<evidence type="ECO:0000256" key="2">
    <source>
        <dbReference type="ARBA" id="ARBA00022670"/>
    </source>
</evidence>
<evidence type="ECO:0000259" key="8">
    <source>
        <dbReference type="SMART" id="SM00848"/>
    </source>
</evidence>
<dbReference type="InterPro" id="IPR025661">
    <property type="entry name" value="Pept_asp_AS"/>
</dbReference>
<dbReference type="InterPro" id="IPR039417">
    <property type="entry name" value="Peptidase_C1A_papain-like"/>
</dbReference>
<dbReference type="InterPro" id="IPR013128">
    <property type="entry name" value="Peptidase_C1A"/>
</dbReference>
<evidence type="ECO:0000256" key="3">
    <source>
        <dbReference type="ARBA" id="ARBA00022801"/>
    </source>
</evidence>
<accession>Q6VN52</accession>
<evidence type="ECO:0000256" key="5">
    <source>
        <dbReference type="ARBA" id="ARBA00023157"/>
    </source>
</evidence>
<evidence type="ECO:0000256" key="4">
    <source>
        <dbReference type="ARBA" id="ARBA00022807"/>
    </source>
</evidence>
<dbReference type="SUPFAM" id="SSF54001">
    <property type="entry name" value="Cysteine proteinases"/>
    <property type="match status" value="1"/>
</dbReference>
<dbReference type="Pfam" id="PF08246">
    <property type="entry name" value="Inhibitor_I29"/>
    <property type="match status" value="1"/>
</dbReference>
<keyword evidence="6" id="KW-0732">Signal</keyword>
<dbReference type="Gene3D" id="3.90.70.10">
    <property type="entry name" value="Cysteine proteinases"/>
    <property type="match status" value="1"/>
</dbReference>
<proteinExistence type="evidence at transcript level"/>
<reference evidence="9" key="1">
    <citation type="submission" date="2003-07" db="EMBL/GenBank/DDBJ databases">
        <authorList>
            <person name="Oliveira-Neto O.B."/>
            <person name="Batista J.A.N."/>
            <person name="Grossi de Sa M.F."/>
        </authorList>
    </citation>
    <scope>NUCLEOTIDE SEQUENCE</scope>
</reference>
<dbReference type="GO" id="GO:0006508">
    <property type="term" value="P:proteolysis"/>
    <property type="evidence" value="ECO:0007669"/>
    <property type="project" value="UniProtKB-KW"/>
</dbReference>
<keyword evidence="5" id="KW-1015">Disulfide bond</keyword>
<dbReference type="AlphaFoldDB" id="Q6VN52"/>
<dbReference type="PRINTS" id="PR00705">
    <property type="entry name" value="PAPAIN"/>
</dbReference>
<name>Q6VN52_ANTGR</name>
<dbReference type="PANTHER" id="PTHR12411">
    <property type="entry name" value="CYSTEINE PROTEASE FAMILY C1-RELATED"/>
    <property type="match status" value="1"/>
</dbReference>
<gene>
    <name evidence="9" type="primary">cys1</name>
</gene>
<dbReference type="InterPro" id="IPR000668">
    <property type="entry name" value="Peptidase_C1A_C"/>
</dbReference>
<keyword evidence="2" id="KW-0645">Protease</keyword>